<gene>
    <name evidence="5" type="primary">hisD</name>
    <name evidence="12" type="ORF">C41B8_04786</name>
</gene>
<feature type="binding site" evidence="5 9">
    <location>
        <position position="363"/>
    </location>
    <ligand>
        <name>substrate</name>
    </ligand>
</feature>
<feature type="binding site" evidence="5 10">
    <location>
        <position position="422"/>
    </location>
    <ligand>
        <name>Zn(2+)</name>
        <dbReference type="ChEBI" id="CHEBI:29105"/>
    </ligand>
</feature>
<dbReference type="GO" id="GO:0004399">
    <property type="term" value="F:histidinol dehydrogenase activity"/>
    <property type="evidence" value="ECO:0007669"/>
    <property type="project" value="UniProtKB-UniRule"/>
</dbReference>
<feature type="binding site" evidence="5 8">
    <location>
        <position position="132"/>
    </location>
    <ligand>
        <name>NAD(+)</name>
        <dbReference type="ChEBI" id="CHEBI:57540"/>
    </ligand>
</feature>
<keyword evidence="13" id="KW-1185">Reference proteome</keyword>
<accession>A0A084IP85</accession>
<dbReference type="AlphaFoldDB" id="A0A084IP85"/>
<dbReference type="CDD" id="cd06572">
    <property type="entry name" value="Histidinol_dh"/>
    <property type="match status" value="1"/>
</dbReference>
<comment type="cofactor">
    <cofactor evidence="5 10">
        <name>Zn(2+)</name>
        <dbReference type="ChEBI" id="CHEBI:29105"/>
    </cofactor>
    <text evidence="5 10">Binds 1 zinc ion per subunit.</text>
</comment>
<proteinExistence type="inferred from homology"/>
<feature type="active site" description="Proton acceptor" evidence="5 7">
    <location>
        <position position="330"/>
    </location>
</feature>
<dbReference type="Pfam" id="PF00815">
    <property type="entry name" value="Histidinol_dh"/>
    <property type="match status" value="1"/>
</dbReference>
<comment type="function">
    <text evidence="5">Catalyzes the sequential NAD-dependent oxidations of L-histidinol to L-histidinaldehyde and then to L-histidine.</text>
</comment>
<reference evidence="12 13" key="1">
    <citation type="submission" date="2013-03" db="EMBL/GenBank/DDBJ databases">
        <title>Salinisphaera hydrothermalis C41B8 Genome Sequencing.</title>
        <authorList>
            <person name="Li C."/>
            <person name="Lai Q."/>
            <person name="Shao Z."/>
        </authorList>
    </citation>
    <scope>NUCLEOTIDE SEQUENCE [LARGE SCALE GENOMIC DNA]</scope>
    <source>
        <strain evidence="12 13">C41B8</strain>
    </source>
</reference>
<dbReference type="PATRIC" id="fig|1304275.5.peg.980"/>
<dbReference type="GO" id="GO:0051287">
    <property type="term" value="F:NAD binding"/>
    <property type="evidence" value="ECO:0007669"/>
    <property type="project" value="InterPro"/>
</dbReference>
<feature type="binding site" evidence="5 10">
    <location>
        <position position="363"/>
    </location>
    <ligand>
        <name>Zn(2+)</name>
        <dbReference type="ChEBI" id="CHEBI:29105"/>
    </ligand>
</feature>
<dbReference type="GO" id="GO:0005829">
    <property type="term" value="C:cytosol"/>
    <property type="evidence" value="ECO:0007669"/>
    <property type="project" value="TreeGrafter"/>
</dbReference>
<evidence type="ECO:0000256" key="4">
    <source>
        <dbReference type="ARBA" id="ARBA00023002"/>
    </source>
</evidence>
<dbReference type="Gene3D" id="1.20.5.1300">
    <property type="match status" value="1"/>
</dbReference>
<feature type="binding site" evidence="5 9">
    <location>
        <position position="330"/>
    </location>
    <ligand>
        <name>substrate</name>
    </ligand>
</feature>
<dbReference type="PANTHER" id="PTHR21256">
    <property type="entry name" value="HISTIDINOL DEHYDROGENASE HDH"/>
    <property type="match status" value="1"/>
</dbReference>
<feature type="active site" description="Proton acceptor" evidence="5 7">
    <location>
        <position position="329"/>
    </location>
</feature>
<dbReference type="InterPro" id="IPR016161">
    <property type="entry name" value="Ald_DH/histidinol_DH"/>
</dbReference>
<keyword evidence="5" id="KW-0368">Histidine biosynthesis</keyword>
<evidence type="ECO:0000313" key="12">
    <source>
        <dbReference type="EMBL" id="KEZ78519.1"/>
    </source>
</evidence>
<comment type="pathway">
    <text evidence="5">Amino-acid biosynthesis; L-histidine biosynthesis; L-histidine from 5-phospho-alpha-D-ribose 1-diphosphate: step 9/9.</text>
</comment>
<dbReference type="EMBL" id="APNK01000004">
    <property type="protein sequence ID" value="KEZ78519.1"/>
    <property type="molecule type" value="Genomic_DNA"/>
</dbReference>
<dbReference type="Gene3D" id="3.40.50.1980">
    <property type="entry name" value="Nitrogenase molybdenum iron protein domain"/>
    <property type="match status" value="2"/>
</dbReference>
<dbReference type="HAMAP" id="MF_01024">
    <property type="entry name" value="HisD"/>
    <property type="match status" value="1"/>
</dbReference>
<evidence type="ECO:0000256" key="9">
    <source>
        <dbReference type="PIRSR" id="PIRSR000099-3"/>
    </source>
</evidence>
<dbReference type="PRINTS" id="PR00083">
    <property type="entry name" value="HOLDHDRGNASE"/>
</dbReference>
<sequence>MSMRRLDTADAAFDAQFAALTDRDSPEQTEIDARVAAIIADVRERGDEAVLEYTRELDRRDGVAFDALEISRERMQRALDALAADDRAALEAAAERIASFAESQKIAPVRYHDDDGNELGQIVRPIERAGIYAPGGKAAYPSSVLMNAVPAKVAGVGEIVMVSPAPEGVLNEWVLAAAAVAGVDRFFTIGGAQAVAALAYGTEHIPEVDKIVGPGNAYVASAKRQVFGRVGIESVAGPSEVLIVADGTGDPEWAALDLFAQAEHDEMARAMLVSPDADYLDAVDAAVERLIADQPRAAIIRAALDGHGALIRCADLDDALRLVNAIAPEHLELAVADPDALLDGIRHAGAIFMGHRTPEAFGDYCAGPNHVLPTGRTARFSSALGAYDFQKRISVVSASEAGARRLAPIAVRLAEGEGLHAHAASAAARAGGGSTD</sequence>
<dbReference type="FunFam" id="3.40.50.1980:FF:000026">
    <property type="entry name" value="Histidinol dehydrogenase"/>
    <property type="match status" value="1"/>
</dbReference>
<keyword evidence="5 8" id="KW-0520">NAD</keyword>
<feature type="binding site" evidence="5 8">
    <location>
        <position position="216"/>
    </location>
    <ligand>
        <name>NAD(+)</name>
        <dbReference type="ChEBI" id="CHEBI:57540"/>
    </ligand>
</feature>
<dbReference type="PANTHER" id="PTHR21256:SF2">
    <property type="entry name" value="HISTIDINE BIOSYNTHESIS TRIFUNCTIONAL PROTEIN"/>
    <property type="match status" value="1"/>
</dbReference>
<evidence type="ECO:0000256" key="1">
    <source>
        <dbReference type="ARBA" id="ARBA00010178"/>
    </source>
</evidence>
<dbReference type="PROSITE" id="PS00611">
    <property type="entry name" value="HISOL_DEHYDROGENASE"/>
    <property type="match status" value="1"/>
</dbReference>
<keyword evidence="5" id="KW-0028">Amino-acid biosynthesis</keyword>
<keyword evidence="4 5" id="KW-0560">Oxidoreductase</keyword>
<dbReference type="NCBIfam" id="TIGR00069">
    <property type="entry name" value="hisD"/>
    <property type="match status" value="1"/>
</dbReference>
<dbReference type="SUPFAM" id="SSF53720">
    <property type="entry name" value="ALDH-like"/>
    <property type="match status" value="1"/>
</dbReference>
<dbReference type="UniPathway" id="UPA00031">
    <property type="reaction ID" value="UER00014"/>
</dbReference>
<evidence type="ECO:0000256" key="10">
    <source>
        <dbReference type="PIRSR" id="PIRSR000099-4"/>
    </source>
</evidence>
<evidence type="ECO:0000256" key="5">
    <source>
        <dbReference type="HAMAP-Rule" id="MF_01024"/>
    </source>
</evidence>
<keyword evidence="2 5" id="KW-0479">Metal-binding</keyword>
<organism evidence="12 13">
    <name type="scientific">Salinisphaera hydrothermalis (strain C41B8)</name>
    <dbReference type="NCBI Taxonomy" id="1304275"/>
    <lineage>
        <taxon>Bacteria</taxon>
        <taxon>Pseudomonadati</taxon>
        <taxon>Pseudomonadota</taxon>
        <taxon>Gammaproteobacteria</taxon>
        <taxon>Salinisphaerales</taxon>
        <taxon>Salinisphaeraceae</taxon>
        <taxon>Salinisphaera</taxon>
    </lineage>
</organism>
<dbReference type="STRING" id="1304275.C41B8_04786"/>
<dbReference type="FunFam" id="3.40.50.1980:FF:000001">
    <property type="entry name" value="Histidinol dehydrogenase"/>
    <property type="match status" value="1"/>
</dbReference>
<dbReference type="eggNOG" id="COG0141">
    <property type="taxonomic scope" value="Bacteria"/>
</dbReference>
<dbReference type="Proteomes" id="UP000028302">
    <property type="component" value="Unassembled WGS sequence"/>
</dbReference>
<dbReference type="InterPro" id="IPR012131">
    <property type="entry name" value="Hstdl_DH"/>
</dbReference>
<dbReference type="InterPro" id="IPR001692">
    <property type="entry name" value="Histidinol_DH_CS"/>
</dbReference>
<dbReference type="GO" id="GO:0000105">
    <property type="term" value="P:L-histidine biosynthetic process"/>
    <property type="evidence" value="ECO:0007669"/>
    <property type="project" value="UniProtKB-UniRule"/>
</dbReference>
<evidence type="ECO:0000256" key="11">
    <source>
        <dbReference type="RuleBase" id="RU004175"/>
    </source>
</evidence>
<comment type="catalytic activity">
    <reaction evidence="5">
        <text>L-histidinol + 2 NAD(+) + H2O = L-histidine + 2 NADH + 3 H(+)</text>
        <dbReference type="Rhea" id="RHEA:20641"/>
        <dbReference type="ChEBI" id="CHEBI:15377"/>
        <dbReference type="ChEBI" id="CHEBI:15378"/>
        <dbReference type="ChEBI" id="CHEBI:57540"/>
        <dbReference type="ChEBI" id="CHEBI:57595"/>
        <dbReference type="ChEBI" id="CHEBI:57699"/>
        <dbReference type="ChEBI" id="CHEBI:57945"/>
        <dbReference type="EC" id="1.1.1.23"/>
    </reaction>
</comment>
<dbReference type="EC" id="1.1.1.23" evidence="5"/>
<evidence type="ECO:0000256" key="7">
    <source>
        <dbReference type="PIRSR" id="PIRSR000099-1"/>
    </source>
</evidence>
<feature type="binding site" evidence="5 9">
    <location>
        <position position="417"/>
    </location>
    <ligand>
        <name>substrate</name>
    </ligand>
</feature>
<feature type="binding site" evidence="5 8">
    <location>
        <position position="193"/>
    </location>
    <ligand>
        <name>NAD(+)</name>
        <dbReference type="ChEBI" id="CHEBI:57540"/>
    </ligand>
</feature>
<feature type="binding site" evidence="5 9">
    <location>
        <position position="264"/>
    </location>
    <ligand>
        <name>substrate</name>
    </ligand>
</feature>
<name>A0A084IP85_SALHC</name>
<protein>
    <recommendedName>
        <fullName evidence="5">Histidinol dehydrogenase</fullName>
        <shortName evidence="5">HDH</shortName>
        <ecNumber evidence="5">1.1.1.23</ecNumber>
    </recommendedName>
</protein>
<evidence type="ECO:0000313" key="13">
    <source>
        <dbReference type="Proteomes" id="UP000028302"/>
    </source>
</evidence>
<comment type="similarity">
    <text evidence="1 5 6 11">Belongs to the histidinol dehydrogenase family.</text>
</comment>
<dbReference type="InterPro" id="IPR022695">
    <property type="entry name" value="Histidinol_DH_monofunct"/>
</dbReference>
<evidence type="ECO:0000256" key="8">
    <source>
        <dbReference type="PIRSR" id="PIRSR000099-2"/>
    </source>
</evidence>
<feature type="binding site" evidence="5 9">
    <location>
        <position position="261"/>
    </location>
    <ligand>
        <name>substrate</name>
    </ligand>
</feature>
<comment type="caution">
    <text evidence="12">The sequence shown here is derived from an EMBL/GenBank/DDBJ whole genome shotgun (WGS) entry which is preliminary data.</text>
</comment>
<evidence type="ECO:0000256" key="2">
    <source>
        <dbReference type="ARBA" id="ARBA00022723"/>
    </source>
</evidence>
<keyword evidence="3 5" id="KW-0862">Zinc</keyword>
<feature type="binding site" evidence="5 9">
    <location>
        <position position="239"/>
    </location>
    <ligand>
        <name>substrate</name>
    </ligand>
</feature>
<feature type="binding site" evidence="5 9">
    <location>
        <position position="422"/>
    </location>
    <ligand>
        <name>substrate</name>
    </ligand>
</feature>
<feature type="binding site" evidence="5 10">
    <location>
        <position position="261"/>
    </location>
    <ligand>
        <name>Zn(2+)</name>
        <dbReference type="ChEBI" id="CHEBI:29105"/>
    </ligand>
</feature>
<feature type="binding site" evidence="5 10">
    <location>
        <position position="264"/>
    </location>
    <ligand>
        <name>Zn(2+)</name>
        <dbReference type="ChEBI" id="CHEBI:29105"/>
    </ligand>
</feature>
<dbReference type="GO" id="GO:0008270">
    <property type="term" value="F:zinc ion binding"/>
    <property type="evidence" value="ECO:0007669"/>
    <property type="project" value="UniProtKB-UniRule"/>
</dbReference>
<evidence type="ECO:0000256" key="3">
    <source>
        <dbReference type="ARBA" id="ARBA00022833"/>
    </source>
</evidence>
<evidence type="ECO:0000256" key="6">
    <source>
        <dbReference type="PIRNR" id="PIRNR000099"/>
    </source>
</evidence>
<dbReference type="PIRSF" id="PIRSF000099">
    <property type="entry name" value="Histidinol_dh"/>
    <property type="match status" value="1"/>
</dbReference>